<evidence type="ECO:0000256" key="4">
    <source>
        <dbReference type="ARBA" id="ARBA00022833"/>
    </source>
</evidence>
<feature type="region of interest" description="Disordered" evidence="7">
    <location>
        <begin position="1"/>
        <end position="26"/>
    </location>
</feature>
<keyword evidence="4" id="KW-0862">Zinc</keyword>
<dbReference type="EMBL" id="VCGU01000458">
    <property type="protein sequence ID" value="TRY63249.1"/>
    <property type="molecule type" value="Genomic_DNA"/>
</dbReference>
<dbReference type="InterPro" id="IPR055414">
    <property type="entry name" value="LRR_R13L4/SHOC2-like"/>
</dbReference>
<dbReference type="SUPFAM" id="SSF47769">
    <property type="entry name" value="SAM/Pointed domain"/>
    <property type="match status" value="1"/>
</dbReference>
<dbReference type="Proteomes" id="UP000318571">
    <property type="component" value="Chromosome 10"/>
</dbReference>
<dbReference type="OMA" id="LWCSSEC"/>
<accession>A0A553ND16</accession>
<dbReference type="InterPro" id="IPR003591">
    <property type="entry name" value="Leu-rich_rpt_typical-subtyp"/>
</dbReference>
<dbReference type="Gene3D" id="3.80.10.10">
    <property type="entry name" value="Ribonuclease Inhibitor"/>
    <property type="match status" value="1"/>
</dbReference>
<evidence type="ECO:0000256" key="1">
    <source>
        <dbReference type="ARBA" id="ARBA00022614"/>
    </source>
</evidence>
<dbReference type="PANTHER" id="PTHR48051">
    <property type="match status" value="1"/>
</dbReference>
<keyword evidence="3 5" id="KW-0479">Metal-binding</keyword>
<dbReference type="InterPro" id="IPR032675">
    <property type="entry name" value="LRR_dom_sf"/>
</dbReference>
<keyword evidence="2" id="KW-0677">Repeat</keyword>
<dbReference type="SMART" id="SM00369">
    <property type="entry name" value="LRR_TYP"/>
    <property type="match status" value="3"/>
</dbReference>
<evidence type="ECO:0000256" key="3">
    <source>
        <dbReference type="ARBA" id="ARBA00022771"/>
    </source>
</evidence>
<dbReference type="InterPro" id="IPR001841">
    <property type="entry name" value="Znf_RING"/>
</dbReference>
<organism evidence="9 10">
    <name type="scientific">Tigriopus californicus</name>
    <name type="common">Marine copepod</name>
    <dbReference type="NCBI Taxonomy" id="6832"/>
    <lineage>
        <taxon>Eukaryota</taxon>
        <taxon>Metazoa</taxon>
        <taxon>Ecdysozoa</taxon>
        <taxon>Arthropoda</taxon>
        <taxon>Crustacea</taxon>
        <taxon>Multicrustacea</taxon>
        <taxon>Hexanauplia</taxon>
        <taxon>Copepoda</taxon>
        <taxon>Harpacticoida</taxon>
        <taxon>Harpacticidae</taxon>
        <taxon>Tigriopus</taxon>
    </lineage>
</organism>
<sequence>MPFWRKDKKNSSKDEDSNGSIVDSKPKEKINYKARLEHRQYLAQESPEPVYNISECGLKNVPPGVYSKCKVLRKDALLLQNNELTLLTGGGTISDMACVLQVLNLQSNLLEKLPDEIGSLKELKVLYLHHNKLKKLPESLGQLKKLQSLNVSHNALKELPNSMGTMHHLNTLDVRSNAKLIKLPKNLCQARAIHVLEMDVTNFQYPPSNICEQGTEAIMKYLCKECDIEYISPSDYHPPNVENGKNSNGGCLNGFHEDPYEQIVKSNLKVMEKNKEDKIKEMLAMEKAREESQQKEAVLAANVQIGKKKLLTDLAAEESKREEAVKKMQQLRDKEKVALVGSLASVENNTDALISQLMASNARHSDPQRVLEELEREKKEMEDQLTIKAGEAGKLRAQEVKKEMQRLMEEEMRREQVRRQYEDGKQAVINNALTVDMENDKALDLVLSSKGKHQDDLISNLLEDEKYQREAFTALFLKQDSRHKEISSQVEQIQKELASLTMVEMTKKDLKMEFERDVMEEKRQTLSKMLMQLMDQKADRAKELQDRLKELDNTRSEDMENYWLIQYQKLLDSKPKKMVEAEAKIEPALKDLLTNANAEEYVPVLALRNITVKQLSYMKDHDLAEFGIHNSYIRQKILVMAGEYVEKQGHLAEKMSGLEDTEGGAPSAPPIGAEPSAPSKGALEEEVNGGDPEGGAKPSAPLAEPMVVDTFKSTECVICLENKCNIIFLPCGHVCCCGKCQSEVTACPLCRKTIQQKIKLA</sequence>
<feature type="coiled-coil region" evidence="6">
    <location>
        <begin position="516"/>
        <end position="561"/>
    </location>
</feature>
<feature type="domain" description="RING-type" evidence="8">
    <location>
        <begin position="716"/>
        <end position="751"/>
    </location>
</feature>
<proteinExistence type="predicted"/>
<evidence type="ECO:0000256" key="5">
    <source>
        <dbReference type="PROSITE-ProRule" id="PRU00175"/>
    </source>
</evidence>
<feature type="coiled-coil region" evidence="6">
    <location>
        <begin position="268"/>
        <end position="334"/>
    </location>
</feature>
<dbReference type="CDD" id="cd16515">
    <property type="entry name" value="RING-HC_LRSAM1"/>
    <property type="match status" value="1"/>
</dbReference>
<dbReference type="Gene3D" id="1.10.150.50">
    <property type="entry name" value="Transcription Factor, Ets-1"/>
    <property type="match status" value="1"/>
</dbReference>
<keyword evidence="3 5" id="KW-0863">Zinc-finger</keyword>
<gene>
    <name evidence="9" type="ORF">TCAL_05773</name>
</gene>
<evidence type="ECO:0000256" key="2">
    <source>
        <dbReference type="ARBA" id="ARBA00022737"/>
    </source>
</evidence>
<keyword evidence="6" id="KW-0175">Coiled coil</keyword>
<evidence type="ECO:0000313" key="9">
    <source>
        <dbReference type="EMBL" id="TRY63249.1"/>
    </source>
</evidence>
<evidence type="ECO:0000259" key="8">
    <source>
        <dbReference type="PROSITE" id="PS50089"/>
    </source>
</evidence>
<dbReference type="OrthoDB" id="1711136at2759"/>
<dbReference type="InterPro" id="IPR013083">
    <property type="entry name" value="Znf_RING/FYVE/PHD"/>
</dbReference>
<dbReference type="SUPFAM" id="SSF52058">
    <property type="entry name" value="L domain-like"/>
    <property type="match status" value="1"/>
</dbReference>
<keyword evidence="1" id="KW-0433">Leucine-rich repeat</keyword>
<dbReference type="Gene3D" id="3.30.40.10">
    <property type="entry name" value="Zinc/RING finger domain, C3HC4 (zinc finger)"/>
    <property type="match status" value="1"/>
</dbReference>
<dbReference type="GO" id="GO:0005737">
    <property type="term" value="C:cytoplasm"/>
    <property type="evidence" value="ECO:0007669"/>
    <property type="project" value="TreeGrafter"/>
</dbReference>
<dbReference type="GO" id="GO:0008270">
    <property type="term" value="F:zinc ion binding"/>
    <property type="evidence" value="ECO:0007669"/>
    <property type="project" value="UniProtKB-KW"/>
</dbReference>
<dbReference type="InterPro" id="IPR050216">
    <property type="entry name" value="LRR_domain-containing"/>
</dbReference>
<dbReference type="PANTHER" id="PTHR48051:SF47">
    <property type="entry name" value="LEUCINE RICH REPEAT AND STERILE ALPHA MOTIF CONTAINING 1"/>
    <property type="match status" value="1"/>
</dbReference>
<comment type="caution">
    <text evidence="9">The sequence shown here is derived from an EMBL/GenBank/DDBJ whole genome shotgun (WGS) entry which is preliminary data.</text>
</comment>
<dbReference type="Pfam" id="PF23598">
    <property type="entry name" value="LRR_14"/>
    <property type="match status" value="1"/>
</dbReference>
<feature type="coiled-coil region" evidence="6">
    <location>
        <begin position="364"/>
        <end position="427"/>
    </location>
</feature>
<dbReference type="PROSITE" id="PS50089">
    <property type="entry name" value="ZF_RING_2"/>
    <property type="match status" value="1"/>
</dbReference>
<dbReference type="Pfam" id="PF13920">
    <property type="entry name" value="zf-C3HC4_3"/>
    <property type="match status" value="1"/>
</dbReference>
<dbReference type="PROSITE" id="PS51450">
    <property type="entry name" value="LRR"/>
    <property type="match status" value="3"/>
</dbReference>
<dbReference type="STRING" id="6832.A0A553ND16"/>
<protein>
    <recommendedName>
        <fullName evidence="8">RING-type domain-containing protein</fullName>
    </recommendedName>
</protein>
<dbReference type="InterPro" id="IPR001611">
    <property type="entry name" value="Leu-rich_rpt"/>
</dbReference>
<name>A0A553ND16_TIGCA</name>
<keyword evidence="10" id="KW-1185">Reference proteome</keyword>
<feature type="region of interest" description="Disordered" evidence="7">
    <location>
        <begin position="657"/>
        <end position="701"/>
    </location>
</feature>
<reference evidence="9 10" key="1">
    <citation type="journal article" date="2018" name="Nat. Ecol. Evol.">
        <title>Genomic signatures of mitonuclear coevolution across populations of Tigriopus californicus.</title>
        <authorList>
            <person name="Barreto F.S."/>
            <person name="Watson E.T."/>
            <person name="Lima T.G."/>
            <person name="Willett C.S."/>
            <person name="Edmands S."/>
            <person name="Li W."/>
            <person name="Burton R.S."/>
        </authorList>
    </citation>
    <scope>NUCLEOTIDE SEQUENCE [LARGE SCALE GENOMIC DNA]</scope>
    <source>
        <strain evidence="9 10">San Diego</strain>
    </source>
</reference>
<evidence type="ECO:0000313" key="10">
    <source>
        <dbReference type="Proteomes" id="UP000318571"/>
    </source>
</evidence>
<dbReference type="SMART" id="SM00364">
    <property type="entry name" value="LRR_BAC"/>
    <property type="match status" value="4"/>
</dbReference>
<dbReference type="AlphaFoldDB" id="A0A553ND16"/>
<dbReference type="SUPFAM" id="SSF57850">
    <property type="entry name" value="RING/U-box"/>
    <property type="match status" value="1"/>
</dbReference>
<evidence type="ECO:0000256" key="7">
    <source>
        <dbReference type="SAM" id="MobiDB-lite"/>
    </source>
</evidence>
<evidence type="ECO:0000256" key="6">
    <source>
        <dbReference type="SAM" id="Coils"/>
    </source>
</evidence>
<dbReference type="InterPro" id="IPR013761">
    <property type="entry name" value="SAM/pointed_sf"/>
</dbReference>